<comment type="caution">
    <text evidence="11">The sequence shown here is derived from an EMBL/GenBank/DDBJ whole genome shotgun (WGS) entry which is preliminary data.</text>
</comment>
<comment type="subcellular location">
    <subcellularLocation>
        <location evidence="10">Cell membrane</location>
        <topology evidence="10">Multi-pass membrane protein</topology>
    </subcellularLocation>
    <subcellularLocation>
        <location evidence="10">Bacterial flagellum basal body</location>
    </subcellularLocation>
</comment>
<dbReference type="Pfam" id="PF01311">
    <property type="entry name" value="Bac_export_1"/>
    <property type="match status" value="1"/>
</dbReference>
<evidence type="ECO:0000256" key="3">
    <source>
        <dbReference type="ARBA" id="ARBA00021717"/>
    </source>
</evidence>
<keyword evidence="6 10" id="KW-1133">Transmembrane helix</keyword>
<dbReference type="PANTHER" id="PTHR30065">
    <property type="entry name" value="FLAGELLAR BIOSYNTHETIC PROTEIN FLIR"/>
    <property type="match status" value="1"/>
</dbReference>
<dbReference type="EMBL" id="BAAFGK010000001">
    <property type="protein sequence ID" value="GAB0056036.1"/>
    <property type="molecule type" value="Genomic_DNA"/>
</dbReference>
<keyword evidence="8 10" id="KW-0975">Bacterial flagellum</keyword>
<reference evidence="11 12" key="2">
    <citation type="submission" date="2024-09" db="EMBL/GenBank/DDBJ databases">
        <title>Draft genome sequence of Candidatus Magnetaquicoccaceae bacterium FCR-1.</title>
        <authorList>
            <person name="Shimoshige H."/>
            <person name="Shimamura S."/>
            <person name="Taoka A."/>
            <person name="Kobayashi H."/>
            <person name="Maekawa T."/>
        </authorList>
    </citation>
    <scope>NUCLEOTIDE SEQUENCE [LARGE SCALE GENOMIC DNA]</scope>
    <source>
        <strain evidence="11 12">FCR-1</strain>
    </source>
</reference>
<protein>
    <recommendedName>
        <fullName evidence="3 9">Flagellar biosynthetic protein FliR</fullName>
    </recommendedName>
</protein>
<dbReference type="PANTHER" id="PTHR30065:SF1">
    <property type="entry name" value="SURFACE PRESENTATION OF ANTIGENS PROTEIN SPAR"/>
    <property type="match status" value="1"/>
</dbReference>
<feature type="transmembrane region" description="Helical" evidence="10">
    <location>
        <begin position="49"/>
        <end position="66"/>
    </location>
</feature>
<keyword evidence="11" id="KW-0969">Cilium</keyword>
<keyword evidence="5 10" id="KW-0812">Transmembrane</keyword>
<feature type="transmembrane region" description="Helical" evidence="10">
    <location>
        <begin position="72"/>
        <end position="90"/>
    </location>
</feature>
<evidence type="ECO:0000256" key="2">
    <source>
        <dbReference type="ARBA" id="ARBA00009772"/>
    </source>
</evidence>
<evidence type="ECO:0000256" key="9">
    <source>
        <dbReference type="NCBIfam" id="TIGR01400"/>
    </source>
</evidence>
<keyword evidence="12" id="KW-1185">Reference proteome</keyword>
<dbReference type="NCBIfam" id="TIGR01400">
    <property type="entry name" value="fliR"/>
    <property type="match status" value="1"/>
</dbReference>
<dbReference type="InterPro" id="IPR002010">
    <property type="entry name" value="T3SS_IM_R"/>
</dbReference>
<dbReference type="PRINTS" id="PR00953">
    <property type="entry name" value="TYPE3IMRPROT"/>
</dbReference>
<comment type="similarity">
    <text evidence="2 10">Belongs to the FliR/MopE/SpaR family.</text>
</comment>
<evidence type="ECO:0000256" key="10">
    <source>
        <dbReference type="RuleBase" id="RU362071"/>
    </source>
</evidence>
<evidence type="ECO:0000256" key="4">
    <source>
        <dbReference type="ARBA" id="ARBA00022475"/>
    </source>
</evidence>
<comment type="function">
    <text evidence="1 10">Role in flagellar biosynthesis.</text>
</comment>
<evidence type="ECO:0000256" key="1">
    <source>
        <dbReference type="ARBA" id="ARBA00002578"/>
    </source>
</evidence>
<gene>
    <name evidence="11" type="primary">fliR</name>
    <name evidence="11" type="ORF">SIID45300_00335</name>
</gene>
<dbReference type="RefSeq" id="WP_420903746.1">
    <property type="nucleotide sequence ID" value="NZ_BAAFGK010000001.1"/>
</dbReference>
<proteinExistence type="inferred from homology"/>
<organism evidence="11 12">
    <name type="scientific">Candidatus Magnetaquiglobus chichijimensis</name>
    <dbReference type="NCBI Taxonomy" id="3141448"/>
    <lineage>
        <taxon>Bacteria</taxon>
        <taxon>Pseudomonadati</taxon>
        <taxon>Pseudomonadota</taxon>
        <taxon>Magnetococcia</taxon>
        <taxon>Magnetococcales</taxon>
        <taxon>Candidatus Magnetaquicoccaceae</taxon>
        <taxon>Candidatus Magnetaquiglobus</taxon>
    </lineage>
</organism>
<dbReference type="InterPro" id="IPR006303">
    <property type="entry name" value="FliR"/>
</dbReference>
<accession>A0ABQ0C572</accession>
<evidence type="ECO:0000256" key="6">
    <source>
        <dbReference type="ARBA" id="ARBA00022989"/>
    </source>
</evidence>
<evidence type="ECO:0000256" key="5">
    <source>
        <dbReference type="ARBA" id="ARBA00022692"/>
    </source>
</evidence>
<feature type="transmembrane region" description="Helical" evidence="10">
    <location>
        <begin position="186"/>
        <end position="208"/>
    </location>
</feature>
<evidence type="ECO:0000256" key="7">
    <source>
        <dbReference type="ARBA" id="ARBA00023136"/>
    </source>
</evidence>
<keyword evidence="11" id="KW-0282">Flagellum</keyword>
<dbReference type="Proteomes" id="UP001628193">
    <property type="component" value="Unassembled WGS sequence"/>
</dbReference>
<keyword evidence="11" id="KW-0966">Cell projection</keyword>
<name>A0ABQ0C572_9PROT</name>
<feature type="transmembrane region" description="Helical" evidence="10">
    <location>
        <begin position="130"/>
        <end position="148"/>
    </location>
</feature>
<keyword evidence="4 10" id="KW-1003">Cell membrane</keyword>
<feature type="transmembrane region" description="Helical" evidence="10">
    <location>
        <begin position="220"/>
        <end position="243"/>
    </location>
</feature>
<evidence type="ECO:0000256" key="8">
    <source>
        <dbReference type="ARBA" id="ARBA00023143"/>
    </source>
</evidence>
<evidence type="ECO:0000313" key="12">
    <source>
        <dbReference type="Proteomes" id="UP001628193"/>
    </source>
</evidence>
<feature type="transmembrane region" description="Helical" evidence="10">
    <location>
        <begin position="20"/>
        <end position="37"/>
    </location>
</feature>
<keyword evidence="7 10" id="KW-0472">Membrane</keyword>
<sequence length="264" mass="28246">MEPTALLDLFGLSTGEIERLLLIFSRLTGLFLAAPLFSRSVGPSRIKALLLIALTVVIYPLVPPWGGEGKGSIVAMGWAAITEVIIGAVFGMLIHWVLVAVQVAGGLMGFQMGLSMAMVMDPTSGVQEGVLSNILYMTALMLFLGFNGHHLMVEGIARSFATLPLGTGLPHTEDLLRGGVEMMVRMFKLALIIAAPVIGTTKLLYLGMGLINRASPQIQVFFVAMPIAQIIGFVVMGLTMTIFGQVMVSEMESFITAALHVLKL</sequence>
<feature type="transmembrane region" description="Helical" evidence="10">
    <location>
        <begin position="97"/>
        <end position="118"/>
    </location>
</feature>
<evidence type="ECO:0000313" key="11">
    <source>
        <dbReference type="EMBL" id="GAB0056036.1"/>
    </source>
</evidence>
<reference evidence="11 12" key="1">
    <citation type="submission" date="2024-05" db="EMBL/GenBank/DDBJ databases">
        <authorList>
            <consortium name="Candidatus Magnetaquicoccaceae bacterium FCR-1 genome sequencing consortium"/>
            <person name="Shimoshige H."/>
            <person name="Shimamura S."/>
            <person name="Taoka A."/>
            <person name="Kobayashi H."/>
            <person name="Maekawa T."/>
        </authorList>
    </citation>
    <scope>NUCLEOTIDE SEQUENCE [LARGE SCALE GENOMIC DNA]</scope>
    <source>
        <strain evidence="11 12">FCR-1</strain>
    </source>
</reference>